<comment type="caution">
    <text evidence="1">The sequence shown here is derived from an EMBL/GenBank/DDBJ whole genome shotgun (WGS) entry which is preliminary data.</text>
</comment>
<sequence>MDSLQPKPLATNSPEYSDQSALSEAESSDCEWTDIGSNKSDDNDNDSDPEPTSLSRSRRSSVSYGSSRDGDVEGWEGLADDSADEGMPDDVQASLSPAVPLRSDAGAAVPAMENDLQEDQLVNEALDQSMMSTLSSSRSSSLHASTVHSSSRDIRLSFPDPITSSREELSNTSYEDISSPSDLTSSVTDQNTTVDTAQPEDPGPSHTPVVSASAASEVDSTPFASSDFTVSLYGFSSSIKWSFVDKLLDKIAVGAGLTLATSLSDLDGNVRQIVVQGKTERTLSFPGVITVVDRTQANNGNAADPFATSSTARPSLAIVYVPASPPHLPIHTWYLPVLVPSPCAVDSLESDEAIRNSAQQTWDMFNVPSSQVLPLMASRGPSVVDEQLVEQLLPSQAYRAFDRLWTGKKEAVKTAVNSTHALTIFAVVSLVLGVVVGSSFPASTPVVAPITPVASPPTTTPSSIWALLRPVANHPRALPPPRTPSTVAIIPSSLKDFALSVFNPPSTPSTARHHTVATPEISCGSRSPLSWAERFKYSTDLVLRPIPSSLSFDGRSKALSLVPETSHSSRASAEPLPTPPPSSALSTATLGLNLGLRTSVPRVIDAYVPAVLAAVRDDVQDILDALDELVQAITRHAHFIVTQTSALIQQSSAQIENLKGADSLKTVKETFYGRNERAQRRAKGMKDQGMKWIFGAGEMIADHAERAKGKAKEMAVDVGADRWLSEVTRASSLRDKKARKKARQCASLRRARRGIKGGMKGKVPAR</sequence>
<protein>
    <submittedName>
        <fullName evidence="1">Uncharacterized protein</fullName>
    </submittedName>
</protein>
<evidence type="ECO:0000313" key="2">
    <source>
        <dbReference type="Proteomes" id="UP000790709"/>
    </source>
</evidence>
<gene>
    <name evidence="1" type="ORF">BV22DRAFT_1028645</name>
</gene>
<keyword evidence="2" id="KW-1185">Reference proteome</keyword>
<dbReference type="EMBL" id="MU266334">
    <property type="protein sequence ID" value="KAH7930144.1"/>
    <property type="molecule type" value="Genomic_DNA"/>
</dbReference>
<dbReference type="Proteomes" id="UP000790709">
    <property type="component" value="Unassembled WGS sequence"/>
</dbReference>
<name>A0ACB8BWT0_9AGAM</name>
<evidence type="ECO:0000313" key="1">
    <source>
        <dbReference type="EMBL" id="KAH7930144.1"/>
    </source>
</evidence>
<organism evidence="1 2">
    <name type="scientific">Leucogyrophana mollusca</name>
    <dbReference type="NCBI Taxonomy" id="85980"/>
    <lineage>
        <taxon>Eukaryota</taxon>
        <taxon>Fungi</taxon>
        <taxon>Dikarya</taxon>
        <taxon>Basidiomycota</taxon>
        <taxon>Agaricomycotina</taxon>
        <taxon>Agaricomycetes</taxon>
        <taxon>Agaricomycetidae</taxon>
        <taxon>Boletales</taxon>
        <taxon>Boletales incertae sedis</taxon>
        <taxon>Leucogyrophana</taxon>
    </lineage>
</organism>
<accession>A0ACB8BWT0</accession>
<proteinExistence type="predicted"/>
<reference evidence="1" key="1">
    <citation type="journal article" date="2021" name="New Phytol.">
        <title>Evolutionary innovations through gain and loss of genes in the ectomycorrhizal Boletales.</title>
        <authorList>
            <person name="Wu G."/>
            <person name="Miyauchi S."/>
            <person name="Morin E."/>
            <person name="Kuo A."/>
            <person name="Drula E."/>
            <person name="Varga T."/>
            <person name="Kohler A."/>
            <person name="Feng B."/>
            <person name="Cao Y."/>
            <person name="Lipzen A."/>
            <person name="Daum C."/>
            <person name="Hundley H."/>
            <person name="Pangilinan J."/>
            <person name="Johnson J."/>
            <person name="Barry K."/>
            <person name="LaButti K."/>
            <person name="Ng V."/>
            <person name="Ahrendt S."/>
            <person name="Min B."/>
            <person name="Choi I.G."/>
            <person name="Park H."/>
            <person name="Plett J.M."/>
            <person name="Magnuson J."/>
            <person name="Spatafora J.W."/>
            <person name="Nagy L.G."/>
            <person name="Henrissat B."/>
            <person name="Grigoriev I.V."/>
            <person name="Yang Z.L."/>
            <person name="Xu J."/>
            <person name="Martin F.M."/>
        </authorList>
    </citation>
    <scope>NUCLEOTIDE SEQUENCE</scope>
    <source>
        <strain evidence="1">KUC20120723A-06</strain>
    </source>
</reference>